<evidence type="ECO:0000313" key="3">
    <source>
        <dbReference type="Proteomes" id="UP000704712"/>
    </source>
</evidence>
<reference evidence="2" key="1">
    <citation type="submission" date="2020-03" db="EMBL/GenBank/DDBJ databases">
        <title>Hybrid Assembly of Korean Phytophthora infestans isolates.</title>
        <authorList>
            <person name="Prokchorchik M."/>
            <person name="Lee Y."/>
            <person name="Seo J."/>
            <person name="Cho J.-H."/>
            <person name="Park Y.-E."/>
            <person name="Jang D.-C."/>
            <person name="Im J.-S."/>
            <person name="Choi J.-G."/>
            <person name="Park H.-J."/>
            <person name="Lee G.-B."/>
            <person name="Lee Y.-G."/>
            <person name="Hong S.-Y."/>
            <person name="Cho K."/>
            <person name="Sohn K.H."/>
        </authorList>
    </citation>
    <scope>NUCLEOTIDE SEQUENCE</scope>
    <source>
        <strain evidence="2">KR_2_A2</strain>
    </source>
</reference>
<comment type="caution">
    <text evidence="2">The sequence shown here is derived from an EMBL/GenBank/DDBJ whole genome shotgun (WGS) entry which is preliminary data.</text>
</comment>
<dbReference type="AlphaFoldDB" id="A0A8S9V9T2"/>
<dbReference type="Proteomes" id="UP000704712">
    <property type="component" value="Unassembled WGS sequence"/>
</dbReference>
<proteinExistence type="predicted"/>
<feature type="compositionally biased region" description="Basic and acidic residues" evidence="1">
    <location>
        <begin position="17"/>
        <end position="26"/>
    </location>
</feature>
<feature type="region of interest" description="Disordered" evidence="1">
    <location>
        <begin position="1"/>
        <end position="37"/>
    </location>
</feature>
<gene>
    <name evidence="2" type="ORF">GN958_ATG00587</name>
</gene>
<sequence length="214" mass="24496">MAFGYQKNNVMSQESKLGGEEKRWHQEGPCGPEKVEDEEVDSSYCGYAPQLMDTQEMQSLRMALDRGEMQILQQGHLREYVPRKTASNKLRQWYGLPRNHRGINRPVMSAGPSSHLESLNVSTRLSVGYRLRDRPVTSRRSASSAKAEEFAMLLKNEVHQVRELECRYEDSKRSLLEYMEIVSSCKPNDRVGGQEVYEQLADLISFADKCSGQE</sequence>
<name>A0A8S9V9T2_PHYIN</name>
<protein>
    <submittedName>
        <fullName evidence="2">Uncharacterized protein</fullName>
    </submittedName>
</protein>
<evidence type="ECO:0000313" key="2">
    <source>
        <dbReference type="EMBL" id="KAF4150166.1"/>
    </source>
</evidence>
<dbReference type="EMBL" id="JAACNO010000094">
    <property type="protein sequence ID" value="KAF4150166.1"/>
    <property type="molecule type" value="Genomic_DNA"/>
</dbReference>
<organism evidence="2 3">
    <name type="scientific">Phytophthora infestans</name>
    <name type="common">Potato late blight agent</name>
    <name type="synonym">Botrytis infestans</name>
    <dbReference type="NCBI Taxonomy" id="4787"/>
    <lineage>
        <taxon>Eukaryota</taxon>
        <taxon>Sar</taxon>
        <taxon>Stramenopiles</taxon>
        <taxon>Oomycota</taxon>
        <taxon>Peronosporomycetes</taxon>
        <taxon>Peronosporales</taxon>
        <taxon>Peronosporaceae</taxon>
        <taxon>Phytophthora</taxon>
    </lineage>
</organism>
<feature type="compositionally biased region" description="Polar residues" evidence="1">
    <location>
        <begin position="1"/>
        <end position="15"/>
    </location>
</feature>
<accession>A0A8S9V9T2</accession>
<evidence type="ECO:0000256" key="1">
    <source>
        <dbReference type="SAM" id="MobiDB-lite"/>
    </source>
</evidence>